<evidence type="ECO:0000313" key="2">
    <source>
        <dbReference type="RefSeq" id="XP_015593410.1"/>
    </source>
</evidence>
<reference evidence="2" key="1">
    <citation type="submission" date="2025-08" db="UniProtKB">
        <authorList>
            <consortium name="RefSeq"/>
        </authorList>
    </citation>
    <scope>IDENTIFICATION</scope>
</reference>
<accession>A0AAJ7BSL6</accession>
<dbReference type="Proteomes" id="UP000694920">
    <property type="component" value="Unplaced"/>
</dbReference>
<evidence type="ECO:0000313" key="1">
    <source>
        <dbReference type="Proteomes" id="UP000694920"/>
    </source>
</evidence>
<sequence length="94" mass="10984">MTNAELQNIWQSIDSVDLFHNNFENSENKQCTKREDSELNVVSKESNPVDFEVSKDNELRVNELNMQMISKNLYEQLFGRCHKDVTYSPEQVAV</sequence>
<dbReference type="GeneID" id="107266908"/>
<dbReference type="AlphaFoldDB" id="A0AAJ7BSL6"/>
<gene>
    <name evidence="2" type="primary">LOC107266908</name>
</gene>
<name>A0AAJ7BSL6_CEPCN</name>
<keyword evidence="1" id="KW-1185">Reference proteome</keyword>
<protein>
    <submittedName>
        <fullName evidence="2">Uncharacterized protein LOC107266908</fullName>
    </submittedName>
</protein>
<organism evidence="1 2">
    <name type="scientific">Cephus cinctus</name>
    <name type="common">Wheat stem sawfly</name>
    <dbReference type="NCBI Taxonomy" id="211228"/>
    <lineage>
        <taxon>Eukaryota</taxon>
        <taxon>Metazoa</taxon>
        <taxon>Ecdysozoa</taxon>
        <taxon>Arthropoda</taxon>
        <taxon>Hexapoda</taxon>
        <taxon>Insecta</taxon>
        <taxon>Pterygota</taxon>
        <taxon>Neoptera</taxon>
        <taxon>Endopterygota</taxon>
        <taxon>Hymenoptera</taxon>
        <taxon>Cephoidea</taxon>
        <taxon>Cephidae</taxon>
        <taxon>Cephus</taxon>
    </lineage>
</organism>
<dbReference type="RefSeq" id="XP_015593410.1">
    <property type="nucleotide sequence ID" value="XM_015737924.2"/>
</dbReference>
<dbReference type="KEGG" id="ccin:107266908"/>
<proteinExistence type="predicted"/>